<keyword evidence="3" id="KW-1185">Reference proteome</keyword>
<dbReference type="Proteomes" id="UP001218188">
    <property type="component" value="Unassembled WGS sequence"/>
</dbReference>
<name>A0AAD6X9U0_9AGAR</name>
<evidence type="ECO:0000313" key="2">
    <source>
        <dbReference type="EMBL" id="KAJ7041962.1"/>
    </source>
</evidence>
<keyword evidence="1" id="KW-0812">Transmembrane</keyword>
<feature type="transmembrane region" description="Helical" evidence="1">
    <location>
        <begin position="53"/>
        <end position="73"/>
    </location>
</feature>
<feature type="transmembrane region" description="Helical" evidence="1">
    <location>
        <begin position="184"/>
        <end position="208"/>
    </location>
</feature>
<protein>
    <submittedName>
        <fullName evidence="2">Uncharacterized protein</fullName>
    </submittedName>
</protein>
<organism evidence="2 3">
    <name type="scientific">Mycena alexandri</name>
    <dbReference type="NCBI Taxonomy" id="1745969"/>
    <lineage>
        <taxon>Eukaryota</taxon>
        <taxon>Fungi</taxon>
        <taxon>Dikarya</taxon>
        <taxon>Basidiomycota</taxon>
        <taxon>Agaricomycotina</taxon>
        <taxon>Agaricomycetes</taxon>
        <taxon>Agaricomycetidae</taxon>
        <taxon>Agaricales</taxon>
        <taxon>Marasmiineae</taxon>
        <taxon>Mycenaceae</taxon>
        <taxon>Mycena</taxon>
    </lineage>
</organism>
<feature type="transmembrane region" description="Helical" evidence="1">
    <location>
        <begin position="94"/>
        <end position="121"/>
    </location>
</feature>
<keyword evidence="1" id="KW-1133">Transmembrane helix</keyword>
<evidence type="ECO:0000256" key="1">
    <source>
        <dbReference type="SAM" id="Phobius"/>
    </source>
</evidence>
<keyword evidence="1" id="KW-0472">Membrane</keyword>
<feature type="transmembrane region" description="Helical" evidence="1">
    <location>
        <begin position="141"/>
        <end position="163"/>
    </location>
</feature>
<dbReference type="AlphaFoldDB" id="A0AAD6X9U0"/>
<reference evidence="2" key="1">
    <citation type="submission" date="2023-03" db="EMBL/GenBank/DDBJ databases">
        <title>Massive genome expansion in bonnet fungi (Mycena s.s.) driven by repeated elements and novel gene families across ecological guilds.</title>
        <authorList>
            <consortium name="Lawrence Berkeley National Laboratory"/>
            <person name="Harder C.B."/>
            <person name="Miyauchi S."/>
            <person name="Viragh M."/>
            <person name="Kuo A."/>
            <person name="Thoen E."/>
            <person name="Andreopoulos B."/>
            <person name="Lu D."/>
            <person name="Skrede I."/>
            <person name="Drula E."/>
            <person name="Henrissat B."/>
            <person name="Morin E."/>
            <person name="Kohler A."/>
            <person name="Barry K."/>
            <person name="LaButti K."/>
            <person name="Morin E."/>
            <person name="Salamov A."/>
            <person name="Lipzen A."/>
            <person name="Mereny Z."/>
            <person name="Hegedus B."/>
            <person name="Baldrian P."/>
            <person name="Stursova M."/>
            <person name="Weitz H."/>
            <person name="Taylor A."/>
            <person name="Grigoriev I.V."/>
            <person name="Nagy L.G."/>
            <person name="Martin F."/>
            <person name="Kauserud H."/>
        </authorList>
    </citation>
    <scope>NUCLEOTIDE SEQUENCE</scope>
    <source>
        <strain evidence="2">CBHHK200</strain>
    </source>
</reference>
<feature type="transmembrane region" description="Helical" evidence="1">
    <location>
        <begin position="518"/>
        <end position="544"/>
    </location>
</feature>
<gene>
    <name evidence="2" type="ORF">C8F04DRAFT_1176619</name>
</gene>
<accession>A0AAD6X9U0</accession>
<sequence>MPPSYNIGDLPFNIDGPEPVLTKEQHGLFRVESTSTPSHSSAQPSITFRGKRILLLGFSICLAIILLAVGLYIEIFVTHEYIHRGLDIITAAPLGSILAIVHALSVLLILTLPLITGLHGYRLAWAWLVASVDSGHNRPTPFQLGIIMNILHGANFSALWAGIKYTYGIFSQKRTSYKPSILRRALFVLGFGLGIAYSFVVFDIALGISSKTLAFSQLDDYIGTWPELSRQINYSMCATTEGAVADGINLCGLEAAGSNPFSASLPEALSTLTNNSVSNAVAFGNDGTAFIVPASIPEDVAYYGTSYGVLSQCQTITDQCIGSGPTYGDAQTLNLSCPASVSFNAAFNTTTNSYPFGILDGSGDQYTTPYMVDTNPFTFGAVVASEAYTSTADTFVGTTGFFAHGDAGAYNVITCSVTVRSVGYTYFNRTFTIDPFSTATVTNLDISRGVTAMTATEYLSARVPAAVDGAGLTGEPYTSAFARELSRELIAFTASAYEPALPGELQSVTQVLGARLPLALLILILSWIVVYCGLVLFLTISAVLASSASPYTLLARNRLAEPLTAVHTAYGRAEPHRTWEQSNQRLFSVETGLDRLSVGPTTSNAGGLAFGISRAVAAPST</sequence>
<proteinExistence type="predicted"/>
<dbReference type="EMBL" id="JARJCM010000014">
    <property type="protein sequence ID" value="KAJ7041962.1"/>
    <property type="molecule type" value="Genomic_DNA"/>
</dbReference>
<comment type="caution">
    <text evidence="2">The sequence shown here is derived from an EMBL/GenBank/DDBJ whole genome shotgun (WGS) entry which is preliminary data.</text>
</comment>
<evidence type="ECO:0000313" key="3">
    <source>
        <dbReference type="Proteomes" id="UP001218188"/>
    </source>
</evidence>